<dbReference type="Proteomes" id="UP000219621">
    <property type="component" value="Unassembled WGS sequence"/>
</dbReference>
<dbReference type="Pfam" id="PF00072">
    <property type="entry name" value="Response_reg"/>
    <property type="match status" value="1"/>
</dbReference>
<dbReference type="InterPro" id="IPR052048">
    <property type="entry name" value="ST_Response_Regulator"/>
</dbReference>
<sequence length="170" mass="18738">MGQGMIGFDGRQMRVLLVEDNEHFRRLIRTVLQALGITQVSEAADGAAGLAALAGCDADLVIVDYRMTPMDGVEFTRRLRTDPGSANPYVPVLMVTGYTEPKLVAEARDAGVSEFLAKPISAKTLLSRIVQLLQNPRPFVSCEGYFGPDRRRRQVAVPHPDRRRSSLPTE</sequence>
<dbReference type="PANTHER" id="PTHR43228:SF1">
    <property type="entry name" value="TWO-COMPONENT RESPONSE REGULATOR ARR22"/>
    <property type="match status" value="1"/>
</dbReference>
<keyword evidence="5" id="KW-1185">Reference proteome</keyword>
<feature type="region of interest" description="Disordered" evidence="2">
    <location>
        <begin position="151"/>
        <end position="170"/>
    </location>
</feature>
<organism evidence="4 5">
    <name type="scientific">Caenispirillum bisanense</name>
    <dbReference type="NCBI Taxonomy" id="414052"/>
    <lineage>
        <taxon>Bacteria</taxon>
        <taxon>Pseudomonadati</taxon>
        <taxon>Pseudomonadota</taxon>
        <taxon>Alphaproteobacteria</taxon>
        <taxon>Rhodospirillales</taxon>
        <taxon>Novispirillaceae</taxon>
        <taxon>Caenispirillum</taxon>
    </lineage>
</organism>
<dbReference type="PANTHER" id="PTHR43228">
    <property type="entry name" value="TWO-COMPONENT RESPONSE REGULATOR"/>
    <property type="match status" value="1"/>
</dbReference>
<protein>
    <submittedName>
        <fullName evidence="4">Response regulator receiver domain-containing protein</fullName>
    </submittedName>
</protein>
<dbReference type="SMART" id="SM00448">
    <property type="entry name" value="REC"/>
    <property type="match status" value="1"/>
</dbReference>
<dbReference type="InterPro" id="IPR001789">
    <property type="entry name" value="Sig_transdc_resp-reg_receiver"/>
</dbReference>
<evidence type="ECO:0000256" key="2">
    <source>
        <dbReference type="SAM" id="MobiDB-lite"/>
    </source>
</evidence>
<evidence type="ECO:0000259" key="3">
    <source>
        <dbReference type="PROSITE" id="PS50110"/>
    </source>
</evidence>
<gene>
    <name evidence="4" type="ORF">SAMN05421508_105313</name>
</gene>
<accession>A0A286GN49</accession>
<feature type="domain" description="Response regulatory" evidence="3">
    <location>
        <begin position="14"/>
        <end position="133"/>
    </location>
</feature>
<evidence type="ECO:0000313" key="4">
    <source>
        <dbReference type="EMBL" id="SOD96414.1"/>
    </source>
</evidence>
<dbReference type="EMBL" id="OCNJ01000005">
    <property type="protein sequence ID" value="SOD96414.1"/>
    <property type="molecule type" value="Genomic_DNA"/>
</dbReference>
<dbReference type="InterPro" id="IPR011006">
    <property type="entry name" value="CheY-like_superfamily"/>
</dbReference>
<proteinExistence type="predicted"/>
<evidence type="ECO:0000313" key="5">
    <source>
        <dbReference type="Proteomes" id="UP000219621"/>
    </source>
</evidence>
<name>A0A286GN49_9PROT</name>
<feature type="modified residue" description="4-aspartylphosphate" evidence="1">
    <location>
        <position position="64"/>
    </location>
</feature>
<dbReference type="SUPFAM" id="SSF52172">
    <property type="entry name" value="CheY-like"/>
    <property type="match status" value="1"/>
</dbReference>
<dbReference type="AlphaFoldDB" id="A0A286GN49"/>
<dbReference type="GO" id="GO:0000160">
    <property type="term" value="P:phosphorelay signal transduction system"/>
    <property type="evidence" value="ECO:0007669"/>
    <property type="project" value="InterPro"/>
</dbReference>
<reference evidence="4 5" key="1">
    <citation type="submission" date="2017-09" db="EMBL/GenBank/DDBJ databases">
        <authorList>
            <person name="Ehlers B."/>
            <person name="Leendertz F.H."/>
        </authorList>
    </citation>
    <scope>NUCLEOTIDE SEQUENCE [LARGE SCALE GENOMIC DNA]</scope>
    <source>
        <strain evidence="4 5">USBA 140</strain>
    </source>
</reference>
<evidence type="ECO:0000256" key="1">
    <source>
        <dbReference type="PROSITE-ProRule" id="PRU00169"/>
    </source>
</evidence>
<keyword evidence="1" id="KW-0597">Phosphoprotein</keyword>
<dbReference type="RefSeq" id="WP_245913473.1">
    <property type="nucleotide sequence ID" value="NZ_OCNJ01000005.1"/>
</dbReference>
<dbReference type="Gene3D" id="3.40.50.2300">
    <property type="match status" value="1"/>
</dbReference>
<dbReference type="PROSITE" id="PS50110">
    <property type="entry name" value="RESPONSE_REGULATORY"/>
    <property type="match status" value="1"/>
</dbReference>